<dbReference type="PANTHER" id="PTHR43117">
    <property type="entry name" value="OSMOPROTECTANT IMPORT ATP-BINDING PROTEIN OSMV"/>
    <property type="match status" value="1"/>
</dbReference>
<accession>A0A316VNA3</accession>
<dbReference type="RefSeq" id="XP_025358850.1">
    <property type="nucleotide sequence ID" value="XM_025496029.1"/>
</dbReference>
<dbReference type="GeneID" id="37017810"/>
<reference evidence="6 7" key="1">
    <citation type="journal article" date="2018" name="Mol. Biol. Evol.">
        <title>Broad Genomic Sampling Reveals a Smut Pathogenic Ancestry of the Fungal Clade Ustilaginomycotina.</title>
        <authorList>
            <person name="Kijpornyongpan T."/>
            <person name="Mondo S.J."/>
            <person name="Barry K."/>
            <person name="Sandor L."/>
            <person name="Lee J."/>
            <person name="Lipzen A."/>
            <person name="Pangilinan J."/>
            <person name="LaButti K."/>
            <person name="Hainaut M."/>
            <person name="Henrissat B."/>
            <person name="Grigoriev I.V."/>
            <person name="Spatafora J.W."/>
            <person name="Aime M.C."/>
        </authorList>
    </citation>
    <scope>NUCLEOTIDE SEQUENCE [LARGE SCALE GENOMIC DNA]</scope>
    <source>
        <strain evidence="6 7">MCA 3882</strain>
    </source>
</reference>
<keyword evidence="3" id="KW-0547">Nucleotide-binding</keyword>
<organism evidence="6 7">
    <name type="scientific">Meira miltonrushii</name>
    <dbReference type="NCBI Taxonomy" id="1280837"/>
    <lineage>
        <taxon>Eukaryota</taxon>
        <taxon>Fungi</taxon>
        <taxon>Dikarya</taxon>
        <taxon>Basidiomycota</taxon>
        <taxon>Ustilaginomycotina</taxon>
        <taxon>Exobasidiomycetes</taxon>
        <taxon>Exobasidiales</taxon>
        <taxon>Brachybasidiaceae</taxon>
        <taxon>Meira</taxon>
    </lineage>
</organism>
<name>A0A316VNA3_9BASI</name>
<evidence type="ECO:0000259" key="5">
    <source>
        <dbReference type="PROSITE" id="PS50893"/>
    </source>
</evidence>
<dbReference type="EMBL" id="KZ819602">
    <property type="protein sequence ID" value="PWN38548.1"/>
    <property type="molecule type" value="Genomic_DNA"/>
</dbReference>
<dbReference type="InterPro" id="IPR003439">
    <property type="entry name" value="ABC_transporter-like_ATP-bd"/>
</dbReference>
<dbReference type="PROSITE" id="PS50893">
    <property type="entry name" value="ABC_TRANSPORTER_2"/>
    <property type="match status" value="1"/>
</dbReference>
<dbReference type="InParanoid" id="A0A316VNA3"/>
<dbReference type="OrthoDB" id="10255969at2759"/>
<dbReference type="InterPro" id="IPR003593">
    <property type="entry name" value="AAA+_ATPase"/>
</dbReference>
<dbReference type="SMART" id="SM00382">
    <property type="entry name" value="AAA"/>
    <property type="match status" value="1"/>
</dbReference>
<comment type="similarity">
    <text evidence="1">Belongs to the ABC transporter superfamily.</text>
</comment>
<dbReference type="InterPro" id="IPR027417">
    <property type="entry name" value="P-loop_NTPase"/>
</dbReference>
<keyword evidence="7" id="KW-1185">Reference proteome</keyword>
<protein>
    <submittedName>
        <fullName evidence="6">P-loop containing nucleoside triphosphate hydrolase protein</fullName>
    </submittedName>
</protein>
<dbReference type="SUPFAM" id="SSF52540">
    <property type="entry name" value="P-loop containing nucleoside triphosphate hydrolases"/>
    <property type="match status" value="2"/>
</dbReference>
<keyword evidence="6" id="KW-0378">Hydrolase</keyword>
<feature type="non-terminal residue" evidence="6">
    <location>
        <position position="582"/>
    </location>
</feature>
<gene>
    <name evidence="6" type="ORF">FA14DRAFT_114044</name>
</gene>
<dbReference type="Proteomes" id="UP000245771">
    <property type="component" value="Unassembled WGS sequence"/>
</dbReference>
<dbReference type="Gene3D" id="3.40.50.300">
    <property type="entry name" value="P-loop containing nucleotide triphosphate hydrolases"/>
    <property type="match status" value="2"/>
</dbReference>
<dbReference type="AlphaFoldDB" id="A0A316VNA3"/>
<evidence type="ECO:0000313" key="6">
    <source>
        <dbReference type="EMBL" id="PWN38548.1"/>
    </source>
</evidence>
<evidence type="ECO:0000256" key="3">
    <source>
        <dbReference type="ARBA" id="ARBA00022741"/>
    </source>
</evidence>
<evidence type="ECO:0000313" key="7">
    <source>
        <dbReference type="Proteomes" id="UP000245771"/>
    </source>
</evidence>
<keyword evidence="4" id="KW-0067">ATP-binding</keyword>
<keyword evidence="2" id="KW-0813">Transport</keyword>
<sequence length="582" mass="63730">TISLTVPDSSDQLWAVISPATSAGPGAKVLSSLLKVLAGKSRAQQMHTEEDTRLHPSVHPFANQEQKRIGFATFSKNESASAGNDFQDYSKRYGALREEDHITLFESIMWDQGFEVGRVAQMRILPDKLMDEGVDQDLQTAAIETKQHIERLSPLLGLHKPGPGSPGGVPLLHQPIISLSNGQTRRARICGALVSLARQQQSDNIVGGTTLLVLDQPYSGLDEPSRDELSSLLADLHTRGSPRAILVLRRQDDLPKGVTHIVDVAADGNIWSGPREEWHGSKAQVPQGIEGIRKNNANDIGVGRKEGAEVIMLDNVSVQYGDKVVLDSINLALYPGSRLIIKGANGSGKTTLLSLLTGTHPQSYKFDDSSYRLFGQNRTAPANATRILNRKIGYFGPDLLSAFPRLGLEMGGLSVGQSIASGFEGVFSRTTVSDAQFDRIHALTELFADCIGFRDDRSQFNSTSTDITDTILKRPFIDLNGGSQALVLFLRAVIHQPALLILDEPFQGMDAMQISRIREYLDASTPVASQQDTFAVGRTEQDRETDAEKRKQMALVLVSHYVNEWPDRMGKYVLLDDGKVVE</sequence>
<feature type="non-terminal residue" evidence="6">
    <location>
        <position position="1"/>
    </location>
</feature>
<dbReference type="STRING" id="1280837.A0A316VNA3"/>
<evidence type="ECO:0000256" key="1">
    <source>
        <dbReference type="ARBA" id="ARBA00005417"/>
    </source>
</evidence>
<evidence type="ECO:0000256" key="4">
    <source>
        <dbReference type="ARBA" id="ARBA00022840"/>
    </source>
</evidence>
<proteinExistence type="inferred from homology"/>
<feature type="domain" description="ABC transporter" evidence="5">
    <location>
        <begin position="311"/>
        <end position="582"/>
    </location>
</feature>
<dbReference type="FunCoup" id="A0A316VNA3">
    <property type="interactions" value="66"/>
</dbReference>
<dbReference type="GO" id="GO:0005524">
    <property type="term" value="F:ATP binding"/>
    <property type="evidence" value="ECO:0007669"/>
    <property type="project" value="UniProtKB-KW"/>
</dbReference>
<dbReference type="Pfam" id="PF00005">
    <property type="entry name" value="ABC_tran"/>
    <property type="match status" value="1"/>
</dbReference>
<evidence type="ECO:0000256" key="2">
    <source>
        <dbReference type="ARBA" id="ARBA00022448"/>
    </source>
</evidence>
<dbReference type="PANTHER" id="PTHR43117:SF4">
    <property type="entry name" value="OSMOPROTECTANT IMPORT ATP-BINDING PROTEIN OSMV"/>
    <property type="match status" value="1"/>
</dbReference>
<dbReference type="GO" id="GO:0016887">
    <property type="term" value="F:ATP hydrolysis activity"/>
    <property type="evidence" value="ECO:0007669"/>
    <property type="project" value="InterPro"/>
</dbReference>